<feature type="domain" description="MADF" evidence="2">
    <location>
        <begin position="20"/>
        <end position="120"/>
    </location>
</feature>
<dbReference type="Proteomes" id="UP000318571">
    <property type="component" value="Chromosome 8"/>
</dbReference>
<dbReference type="PROSITE" id="PS51029">
    <property type="entry name" value="MADF"/>
    <property type="match status" value="1"/>
</dbReference>
<comment type="caution">
    <text evidence="3">The sequence shown here is derived from an EMBL/GenBank/DDBJ whole genome shotgun (WGS) entry which is preliminary data.</text>
</comment>
<reference evidence="3 4" key="1">
    <citation type="journal article" date="2018" name="Nat. Ecol. Evol.">
        <title>Genomic signatures of mitonuclear coevolution across populations of Tigriopus californicus.</title>
        <authorList>
            <person name="Barreto F.S."/>
            <person name="Watson E.T."/>
            <person name="Lima T.G."/>
            <person name="Willett C.S."/>
            <person name="Edmands S."/>
            <person name="Li W."/>
            <person name="Burton R.S."/>
        </authorList>
    </citation>
    <scope>NUCLEOTIDE SEQUENCE [LARGE SCALE GENOMIC DNA]</scope>
    <source>
        <strain evidence="3 4">San Diego</strain>
    </source>
</reference>
<keyword evidence="4" id="KW-1185">Reference proteome</keyword>
<gene>
    <name evidence="3" type="ORF">TCAL_17188</name>
</gene>
<accession>A0A553N8D2</accession>
<feature type="region of interest" description="Disordered" evidence="1">
    <location>
        <begin position="215"/>
        <end position="242"/>
    </location>
</feature>
<dbReference type="OMA" id="WANILDY"/>
<protein>
    <recommendedName>
        <fullName evidence="2">MADF domain-containing protein</fullName>
    </recommendedName>
</protein>
<dbReference type="EMBL" id="VCGU01000459">
    <property type="protein sequence ID" value="TRY61704.1"/>
    <property type="molecule type" value="Genomic_DNA"/>
</dbReference>
<evidence type="ECO:0000259" key="2">
    <source>
        <dbReference type="PROSITE" id="PS51029"/>
    </source>
</evidence>
<proteinExistence type="predicted"/>
<dbReference type="InterPro" id="IPR039353">
    <property type="entry name" value="TF_Adf1"/>
</dbReference>
<dbReference type="InterPro" id="IPR006578">
    <property type="entry name" value="MADF-dom"/>
</dbReference>
<evidence type="ECO:0000313" key="4">
    <source>
        <dbReference type="Proteomes" id="UP000318571"/>
    </source>
</evidence>
<dbReference type="PANTHER" id="PTHR12243:SF67">
    <property type="entry name" value="COREPRESSOR OF PANGOLIN, ISOFORM A-RELATED"/>
    <property type="match status" value="1"/>
</dbReference>
<dbReference type="Pfam" id="PF10545">
    <property type="entry name" value="MADF_DNA_bdg"/>
    <property type="match status" value="1"/>
</dbReference>
<name>A0A553N8D2_TIGCA</name>
<organism evidence="3 4">
    <name type="scientific">Tigriopus californicus</name>
    <name type="common">Marine copepod</name>
    <dbReference type="NCBI Taxonomy" id="6832"/>
    <lineage>
        <taxon>Eukaryota</taxon>
        <taxon>Metazoa</taxon>
        <taxon>Ecdysozoa</taxon>
        <taxon>Arthropoda</taxon>
        <taxon>Crustacea</taxon>
        <taxon>Multicrustacea</taxon>
        <taxon>Hexanauplia</taxon>
        <taxon>Copepoda</taxon>
        <taxon>Harpacticoida</taxon>
        <taxon>Harpacticidae</taxon>
        <taxon>Tigriopus</taxon>
    </lineage>
</organism>
<feature type="compositionally biased region" description="Polar residues" evidence="1">
    <location>
        <begin position="224"/>
        <end position="236"/>
    </location>
</feature>
<sequence>MRRNLDSRNSTLMERKKKEALIKLVKERPAIWDKSCEGYSNRDIVCFNWANILDYMDRLFPEEDLSVVDLKRYWQSLRTQFRDKNKEFKGKTKSATDVGEVVPPKWEFFKELAFLDDGLANLFPSHSLLKESVKLPSKAKAHNDGQEMADLVTEDFEVDENWDTDPLLTFEVGSSSKPLTIPMASTNVLTSTTSTRSGIGGWEPHSQGRKIKICGGQTKDKSNMGETSNSTTSFLNNKEDDDDESKFTKYLASLLRKVQHDKKTALQKDILNLELYDNT</sequence>
<dbReference type="AlphaFoldDB" id="A0A553N8D2"/>
<dbReference type="SMART" id="SM00595">
    <property type="entry name" value="MADF"/>
    <property type="match status" value="1"/>
</dbReference>
<evidence type="ECO:0000256" key="1">
    <source>
        <dbReference type="SAM" id="MobiDB-lite"/>
    </source>
</evidence>
<evidence type="ECO:0000313" key="3">
    <source>
        <dbReference type="EMBL" id="TRY61704.1"/>
    </source>
</evidence>
<dbReference type="PANTHER" id="PTHR12243">
    <property type="entry name" value="MADF DOMAIN TRANSCRIPTION FACTOR"/>
    <property type="match status" value="1"/>
</dbReference>